<accession>A0A9P7VFX0</accession>
<proteinExistence type="predicted"/>
<evidence type="ECO:0000313" key="3">
    <source>
        <dbReference type="EMBL" id="KAG7440203.1"/>
    </source>
</evidence>
<gene>
    <name evidence="3" type="ORF">BT62DRAFT_636974</name>
</gene>
<dbReference type="InterPro" id="IPR036864">
    <property type="entry name" value="Zn2-C6_fun-type_DNA-bd_sf"/>
</dbReference>
<feature type="region of interest" description="Disordered" evidence="1">
    <location>
        <begin position="290"/>
        <end position="313"/>
    </location>
</feature>
<protein>
    <recommendedName>
        <fullName evidence="2">Zn(2)-C6 fungal-type domain-containing protein</fullName>
    </recommendedName>
</protein>
<dbReference type="PROSITE" id="PS00463">
    <property type="entry name" value="ZN2_CY6_FUNGAL_1"/>
    <property type="match status" value="1"/>
</dbReference>
<organism evidence="3 4">
    <name type="scientific">Guyanagaster necrorhizus</name>
    <dbReference type="NCBI Taxonomy" id="856835"/>
    <lineage>
        <taxon>Eukaryota</taxon>
        <taxon>Fungi</taxon>
        <taxon>Dikarya</taxon>
        <taxon>Basidiomycota</taxon>
        <taxon>Agaricomycotina</taxon>
        <taxon>Agaricomycetes</taxon>
        <taxon>Agaricomycetidae</taxon>
        <taxon>Agaricales</taxon>
        <taxon>Marasmiineae</taxon>
        <taxon>Physalacriaceae</taxon>
        <taxon>Guyanagaster</taxon>
    </lineage>
</organism>
<comment type="caution">
    <text evidence="3">The sequence shown here is derived from an EMBL/GenBank/DDBJ whole genome shotgun (WGS) entry which is preliminary data.</text>
</comment>
<evidence type="ECO:0000259" key="2">
    <source>
        <dbReference type="PROSITE" id="PS50048"/>
    </source>
</evidence>
<dbReference type="GO" id="GO:0000981">
    <property type="term" value="F:DNA-binding transcription factor activity, RNA polymerase II-specific"/>
    <property type="evidence" value="ECO:0007669"/>
    <property type="project" value="InterPro"/>
</dbReference>
<dbReference type="SMART" id="SM00066">
    <property type="entry name" value="GAL4"/>
    <property type="match status" value="1"/>
</dbReference>
<feature type="region of interest" description="Disordered" evidence="1">
    <location>
        <begin position="130"/>
        <end position="201"/>
    </location>
</feature>
<feature type="region of interest" description="Disordered" evidence="1">
    <location>
        <begin position="66"/>
        <end position="99"/>
    </location>
</feature>
<dbReference type="Pfam" id="PF00172">
    <property type="entry name" value="Zn_clus"/>
    <property type="match status" value="1"/>
</dbReference>
<dbReference type="PROSITE" id="PS50048">
    <property type="entry name" value="ZN2_CY6_FUNGAL_2"/>
    <property type="match status" value="1"/>
</dbReference>
<dbReference type="Proteomes" id="UP000812287">
    <property type="component" value="Unassembled WGS sequence"/>
</dbReference>
<name>A0A9P7VFX0_9AGAR</name>
<dbReference type="SUPFAM" id="SSF57701">
    <property type="entry name" value="Zn2/Cys6 DNA-binding domain"/>
    <property type="match status" value="1"/>
</dbReference>
<reference evidence="3" key="1">
    <citation type="submission" date="2020-11" db="EMBL/GenBank/DDBJ databases">
        <title>Adaptations for nitrogen fixation in a non-lichenized fungal sporocarp promotes dispersal by wood-feeding termites.</title>
        <authorList>
            <consortium name="DOE Joint Genome Institute"/>
            <person name="Koch R.A."/>
            <person name="Yoon G."/>
            <person name="Arayal U."/>
            <person name="Lail K."/>
            <person name="Amirebrahimi M."/>
            <person name="Labutti K."/>
            <person name="Lipzen A."/>
            <person name="Riley R."/>
            <person name="Barry K."/>
            <person name="Henrissat B."/>
            <person name="Grigoriev I.V."/>
            <person name="Herr J.R."/>
            <person name="Aime M.C."/>
        </authorList>
    </citation>
    <scope>NUCLEOTIDE SEQUENCE</scope>
    <source>
        <strain evidence="3">MCA 3950</strain>
    </source>
</reference>
<dbReference type="GO" id="GO:0008270">
    <property type="term" value="F:zinc ion binding"/>
    <property type="evidence" value="ECO:0007669"/>
    <property type="project" value="InterPro"/>
</dbReference>
<keyword evidence="4" id="KW-1185">Reference proteome</keyword>
<dbReference type="GeneID" id="66104014"/>
<sequence>MSDSDNFNDRSLQDEQDFLVFDFDPEQEEEVVEEDWFARRLDDLERSSLSSVNVSWVDNPLRATSGYEWDQSASRNGSTSIPTSEYYMSDAGSSNGSEVQYVDQVHDASFEPSPASGQYQSLIMPDITSQRRNSFPSNYRAHHNLYGPETSSDDGRPEARRLSWQGGYNWNEQSSDGAPSPYHSSRRPSYENLPQLATGSMPMPYPTGSHMAYSHYNYSHPNITQSLQRWPPFNSPASSEGGIPLLNRAETPGLSAQLQSALFFHDNNDPPSHPDVVSDFGVYPSGTQVPEGHAPFNNPEAGRPCPASHSDVAEGSTASSRFIVYVPNDNAEAGPSSSPYRVLPQTDSDSDFHSLVSCQLSRISSNVKFRGEPGPKSVACNYCRMKKSKCLDGPGERCRRCTMLGIECTYSESRRGKYIRKSKKKNK</sequence>
<feature type="compositionally biased region" description="Polar residues" evidence="1">
    <location>
        <begin position="71"/>
        <end position="83"/>
    </location>
</feature>
<dbReference type="Gene3D" id="4.10.240.10">
    <property type="entry name" value="Zn(2)-C6 fungal-type DNA-binding domain"/>
    <property type="match status" value="1"/>
</dbReference>
<feature type="compositionally biased region" description="Polar residues" evidence="1">
    <location>
        <begin position="166"/>
        <end position="177"/>
    </location>
</feature>
<dbReference type="EMBL" id="MU250575">
    <property type="protein sequence ID" value="KAG7440203.1"/>
    <property type="molecule type" value="Genomic_DNA"/>
</dbReference>
<dbReference type="OrthoDB" id="2928461at2759"/>
<evidence type="ECO:0000256" key="1">
    <source>
        <dbReference type="SAM" id="MobiDB-lite"/>
    </source>
</evidence>
<dbReference type="RefSeq" id="XP_043033703.1">
    <property type="nucleotide sequence ID" value="XM_043181718.1"/>
</dbReference>
<dbReference type="CDD" id="cd00067">
    <property type="entry name" value="GAL4"/>
    <property type="match status" value="1"/>
</dbReference>
<feature type="domain" description="Zn(2)-C6 fungal-type" evidence="2">
    <location>
        <begin position="379"/>
        <end position="410"/>
    </location>
</feature>
<dbReference type="AlphaFoldDB" id="A0A9P7VFX0"/>
<dbReference type="InterPro" id="IPR001138">
    <property type="entry name" value="Zn2Cys6_DnaBD"/>
</dbReference>
<evidence type="ECO:0000313" key="4">
    <source>
        <dbReference type="Proteomes" id="UP000812287"/>
    </source>
</evidence>